<proteinExistence type="predicted"/>
<dbReference type="Proteomes" id="UP000772618">
    <property type="component" value="Unassembled WGS sequence"/>
</dbReference>
<organism evidence="1 2">
    <name type="scientific">Chryseosolibacter indicus</name>
    <dbReference type="NCBI Taxonomy" id="2782351"/>
    <lineage>
        <taxon>Bacteria</taxon>
        <taxon>Pseudomonadati</taxon>
        <taxon>Bacteroidota</taxon>
        <taxon>Cytophagia</taxon>
        <taxon>Cytophagales</taxon>
        <taxon>Chryseotaleaceae</taxon>
        <taxon>Chryseosolibacter</taxon>
    </lineage>
</organism>
<protein>
    <recommendedName>
        <fullName evidence="3">HEPN domain-containing protein</fullName>
    </recommendedName>
</protein>
<comment type="caution">
    <text evidence="1">The sequence shown here is derived from an EMBL/GenBank/DDBJ whole genome shotgun (WGS) entry which is preliminary data.</text>
</comment>
<reference evidence="1 2" key="1">
    <citation type="submission" date="2021-05" db="EMBL/GenBank/DDBJ databases">
        <title>A Polyphasic approach of four new species of the genus Ohtaekwangia: Ohtaekwangia histidinii sp. nov., Ohtaekwangia cretensis sp. nov., Ohtaekwangia indiensis sp. nov., Ohtaekwangia reichenbachii sp. nov. from diverse environment.</title>
        <authorList>
            <person name="Octaviana S."/>
        </authorList>
    </citation>
    <scope>NUCLEOTIDE SEQUENCE [LARGE SCALE GENOMIC DNA]</scope>
    <source>
        <strain evidence="1 2">PWU20</strain>
    </source>
</reference>
<evidence type="ECO:0000313" key="2">
    <source>
        <dbReference type="Proteomes" id="UP000772618"/>
    </source>
</evidence>
<keyword evidence="2" id="KW-1185">Reference proteome</keyword>
<evidence type="ECO:0000313" key="1">
    <source>
        <dbReference type="EMBL" id="MBT1705272.1"/>
    </source>
</evidence>
<sequence length="300" mass="33298">MIWTSESLFAKAKLFYSKAQDAGVDSPDFALNSALSLELLSRSALSYVSPVLNADPQNEGQNILFALGFPLKKGFPRSIPFHSVTIRLEQIVDNYQKKACREFSEYFAGLRNEELHTGGAPFENLKNSEWLPKFYQTVAVLCEFMKKDIDEIVGDDAEHALELIKDQEESDNSKAKEKIGIAKAAFGKLSKQQQEAKTLLAATDPTHGRWGYSKVTCPACSSDAALYGIRSKTSEPQYDGGLFCSVTFKATKLVCKACALELSPTPELIAAGVNISFTEREDLDLHDYFQPEYPDDYGNM</sequence>
<evidence type="ECO:0008006" key="3">
    <source>
        <dbReference type="Google" id="ProtNLM"/>
    </source>
</evidence>
<dbReference type="RefSeq" id="WP_254155227.1">
    <property type="nucleotide sequence ID" value="NZ_JAHESD010000051.1"/>
</dbReference>
<dbReference type="EMBL" id="JAHESD010000051">
    <property type="protein sequence ID" value="MBT1705272.1"/>
    <property type="molecule type" value="Genomic_DNA"/>
</dbReference>
<name>A0ABS5VV10_9BACT</name>
<gene>
    <name evidence="1" type="ORF">KK060_18405</name>
</gene>
<accession>A0ABS5VV10</accession>